<keyword evidence="3" id="KW-1185">Reference proteome</keyword>
<sequence length="108" mass="11616">MPDRSWRCGPFHATGEAPPKGAVALVPSPQRVPRNTLSCTSHLLHSSAASNKFNGFTSRGTGRHPDKQGKTHCSAGWLQSVCGSGLENFAKVQFEKFSFQYGEALTAP</sequence>
<feature type="region of interest" description="Disordered" evidence="1">
    <location>
        <begin position="1"/>
        <end position="22"/>
    </location>
</feature>
<evidence type="ECO:0000313" key="3">
    <source>
        <dbReference type="Proteomes" id="UP001168821"/>
    </source>
</evidence>
<proteinExistence type="predicted"/>
<dbReference type="AlphaFoldDB" id="A0AA38MQF0"/>
<comment type="caution">
    <text evidence="2">The sequence shown here is derived from an EMBL/GenBank/DDBJ whole genome shotgun (WGS) entry which is preliminary data.</text>
</comment>
<name>A0AA38MQF0_9CUCU</name>
<evidence type="ECO:0000256" key="1">
    <source>
        <dbReference type="SAM" id="MobiDB-lite"/>
    </source>
</evidence>
<dbReference type="EMBL" id="JALNTZ010000002">
    <property type="protein sequence ID" value="KAJ3663953.1"/>
    <property type="molecule type" value="Genomic_DNA"/>
</dbReference>
<dbReference type="Proteomes" id="UP001168821">
    <property type="component" value="Unassembled WGS sequence"/>
</dbReference>
<accession>A0AA38MQF0</accession>
<organism evidence="2 3">
    <name type="scientific">Zophobas morio</name>
    <dbReference type="NCBI Taxonomy" id="2755281"/>
    <lineage>
        <taxon>Eukaryota</taxon>
        <taxon>Metazoa</taxon>
        <taxon>Ecdysozoa</taxon>
        <taxon>Arthropoda</taxon>
        <taxon>Hexapoda</taxon>
        <taxon>Insecta</taxon>
        <taxon>Pterygota</taxon>
        <taxon>Neoptera</taxon>
        <taxon>Endopterygota</taxon>
        <taxon>Coleoptera</taxon>
        <taxon>Polyphaga</taxon>
        <taxon>Cucujiformia</taxon>
        <taxon>Tenebrionidae</taxon>
        <taxon>Zophobas</taxon>
    </lineage>
</organism>
<gene>
    <name evidence="2" type="ORF">Zmor_008166</name>
</gene>
<reference evidence="2" key="1">
    <citation type="journal article" date="2023" name="G3 (Bethesda)">
        <title>Whole genome assemblies of Zophobas morio and Tenebrio molitor.</title>
        <authorList>
            <person name="Kaur S."/>
            <person name="Stinson S.A."/>
            <person name="diCenzo G.C."/>
        </authorList>
    </citation>
    <scope>NUCLEOTIDE SEQUENCE</scope>
    <source>
        <strain evidence="2">QUZm001</strain>
    </source>
</reference>
<evidence type="ECO:0000313" key="2">
    <source>
        <dbReference type="EMBL" id="KAJ3663953.1"/>
    </source>
</evidence>
<protein>
    <submittedName>
        <fullName evidence="2">Uncharacterized protein</fullName>
    </submittedName>
</protein>